<name>A0A832A1L8_9BACT</name>
<dbReference type="Gene3D" id="1.10.3210.10">
    <property type="entry name" value="Hypothetical protein af1432"/>
    <property type="match status" value="1"/>
</dbReference>
<dbReference type="SUPFAM" id="SSF109604">
    <property type="entry name" value="HD-domain/PDEase-like"/>
    <property type="match status" value="1"/>
</dbReference>
<dbReference type="InterPro" id="IPR006674">
    <property type="entry name" value="HD_domain"/>
</dbReference>
<reference evidence="3" key="1">
    <citation type="journal article" date="2020" name="mSystems">
        <title>Genome- and Community-Level Interaction Insights into Carbon Utilization and Element Cycling Functions of Hydrothermarchaeota in Hydrothermal Sediment.</title>
        <authorList>
            <person name="Zhou Z."/>
            <person name="Liu Y."/>
            <person name="Xu W."/>
            <person name="Pan J."/>
            <person name="Luo Z.H."/>
            <person name="Li M."/>
        </authorList>
    </citation>
    <scope>NUCLEOTIDE SEQUENCE [LARGE SCALE GENOMIC DNA]</scope>
    <source>
        <strain evidence="3">SpSt-456</strain>
    </source>
</reference>
<dbReference type="NCBIfam" id="TIGR00277">
    <property type="entry name" value="HDIG"/>
    <property type="match status" value="1"/>
</dbReference>
<dbReference type="AlphaFoldDB" id="A0A832A1L8"/>
<evidence type="ECO:0000313" key="3">
    <source>
        <dbReference type="EMBL" id="HFK97530.1"/>
    </source>
</evidence>
<dbReference type="InterPro" id="IPR003607">
    <property type="entry name" value="HD/PDEase_dom"/>
</dbReference>
<dbReference type="CDD" id="cd00077">
    <property type="entry name" value="HDc"/>
    <property type="match status" value="1"/>
</dbReference>
<evidence type="ECO:0000259" key="2">
    <source>
        <dbReference type="Pfam" id="PF01966"/>
    </source>
</evidence>
<feature type="domain" description="HD" evidence="2">
    <location>
        <begin position="24"/>
        <end position="119"/>
    </location>
</feature>
<feature type="region of interest" description="Disordered" evidence="1">
    <location>
        <begin position="175"/>
        <end position="195"/>
    </location>
</feature>
<dbReference type="EMBL" id="DSTK01000027">
    <property type="protein sequence ID" value="HFK97530.1"/>
    <property type="molecule type" value="Genomic_DNA"/>
</dbReference>
<gene>
    <name evidence="3" type="ORF">ENS06_09450</name>
</gene>
<organism evidence="3">
    <name type="scientific">Desulfacinum infernum</name>
    <dbReference type="NCBI Taxonomy" id="35837"/>
    <lineage>
        <taxon>Bacteria</taxon>
        <taxon>Pseudomonadati</taxon>
        <taxon>Thermodesulfobacteriota</taxon>
        <taxon>Syntrophobacteria</taxon>
        <taxon>Syntrophobacterales</taxon>
        <taxon>Syntrophobacteraceae</taxon>
        <taxon>Desulfacinum</taxon>
    </lineage>
</organism>
<dbReference type="Pfam" id="PF01966">
    <property type="entry name" value="HD"/>
    <property type="match status" value="1"/>
</dbReference>
<protein>
    <submittedName>
        <fullName evidence="3">HDIG domain-containing protein</fullName>
    </submittedName>
</protein>
<evidence type="ECO:0000256" key="1">
    <source>
        <dbReference type="SAM" id="MobiDB-lite"/>
    </source>
</evidence>
<comment type="caution">
    <text evidence="3">The sequence shown here is derived from an EMBL/GenBank/DDBJ whole genome shotgun (WGS) entry which is preliminary data.</text>
</comment>
<proteinExistence type="predicted"/>
<dbReference type="InterPro" id="IPR006675">
    <property type="entry name" value="HDIG_dom"/>
</dbReference>
<accession>A0A832A1L8</accession>
<sequence length="195" mass="21713">MKIPTMIECLELLKTARVPPHIVAHSTQVARCAVALARHLNGTGRPLNEALLWAGGLLHDIAKEISLKTGENHARLGAALLEQWGFGAVAPIVRDHIELEPSMLEEPFSESLVVNYADKRVKHDEIVTLDVRFADLVARYGKTPERKAFLERRWALYHMLERKLFAHTPISPERLADEARKVPRPSAGGHDGTTA</sequence>